<protein>
    <submittedName>
        <fullName evidence="2">Uncharacterized protein</fullName>
    </submittedName>
</protein>
<sequence>MAERRSKRIRLNIESSDDTQRDINPANLTVAELKSALRDIGIILNGNLSHGTLKRIYLDNVNVVENATSTTSTTNRRRRTDVETDTVNSRNTSVIRVASEEPSDNRNSILLPTGANSIVGGHPPSEEENGSTSVPSQRCASARRDVSTAHDQMPSTSGINNMEAMIMSTLKLCQQSIETVRCLASTSN</sequence>
<organism evidence="2 3">
    <name type="scientific">Patella caerulea</name>
    <name type="common">Rayed Mediterranean limpet</name>
    <dbReference type="NCBI Taxonomy" id="87958"/>
    <lineage>
        <taxon>Eukaryota</taxon>
        <taxon>Metazoa</taxon>
        <taxon>Spiralia</taxon>
        <taxon>Lophotrochozoa</taxon>
        <taxon>Mollusca</taxon>
        <taxon>Gastropoda</taxon>
        <taxon>Patellogastropoda</taxon>
        <taxon>Patelloidea</taxon>
        <taxon>Patellidae</taxon>
        <taxon>Patella</taxon>
    </lineage>
</organism>
<evidence type="ECO:0000313" key="2">
    <source>
        <dbReference type="EMBL" id="KAK6191039.1"/>
    </source>
</evidence>
<dbReference type="Proteomes" id="UP001347796">
    <property type="component" value="Unassembled WGS sequence"/>
</dbReference>
<dbReference type="AlphaFoldDB" id="A0AAN8KCX5"/>
<gene>
    <name evidence="2" type="ORF">SNE40_002789</name>
</gene>
<feature type="region of interest" description="Disordered" evidence="1">
    <location>
        <begin position="115"/>
        <end position="158"/>
    </location>
</feature>
<feature type="compositionally biased region" description="Polar residues" evidence="1">
    <location>
        <begin position="130"/>
        <end position="139"/>
    </location>
</feature>
<proteinExistence type="predicted"/>
<feature type="region of interest" description="Disordered" evidence="1">
    <location>
        <begin position="68"/>
        <end position="87"/>
    </location>
</feature>
<keyword evidence="3" id="KW-1185">Reference proteome</keyword>
<dbReference type="EMBL" id="JAZGQO010000002">
    <property type="protein sequence ID" value="KAK6191039.1"/>
    <property type="molecule type" value="Genomic_DNA"/>
</dbReference>
<evidence type="ECO:0000313" key="3">
    <source>
        <dbReference type="Proteomes" id="UP001347796"/>
    </source>
</evidence>
<reference evidence="2 3" key="1">
    <citation type="submission" date="2024-01" db="EMBL/GenBank/DDBJ databases">
        <title>The genome of the rayed Mediterranean limpet Patella caerulea (Linnaeus, 1758).</title>
        <authorList>
            <person name="Anh-Thu Weber A."/>
            <person name="Halstead-Nussloch G."/>
        </authorList>
    </citation>
    <scope>NUCLEOTIDE SEQUENCE [LARGE SCALE GENOMIC DNA]</scope>
    <source>
        <strain evidence="2">AATW-2023a</strain>
        <tissue evidence="2">Whole specimen</tissue>
    </source>
</reference>
<evidence type="ECO:0000256" key="1">
    <source>
        <dbReference type="SAM" id="MobiDB-lite"/>
    </source>
</evidence>
<comment type="caution">
    <text evidence="2">The sequence shown here is derived from an EMBL/GenBank/DDBJ whole genome shotgun (WGS) entry which is preliminary data.</text>
</comment>
<feature type="compositionally biased region" description="Polar residues" evidence="1">
    <location>
        <begin position="149"/>
        <end position="158"/>
    </location>
</feature>
<name>A0AAN8KCX5_PATCE</name>
<accession>A0AAN8KCX5</accession>